<keyword evidence="3" id="KW-1185">Reference proteome</keyword>
<sequence>MKKSLLILGSFLVLSTGTSFAAPLNNLANEQTAVGATGDTVYIEHKFGDRFTLGYQASDRDYYGDMKDVYGQYQFSQNIRGIVGNRDFDYHDSEMYLGLGLQGALAPKLDGSAAFIAGDEFKEVQVGAGIQLATNVDLNVTYTNFMPDEGRDKDQVEVGATFKF</sequence>
<organism evidence="2 3">
    <name type="scientific">Sporomusa ovata</name>
    <dbReference type="NCBI Taxonomy" id="2378"/>
    <lineage>
        <taxon>Bacteria</taxon>
        <taxon>Bacillati</taxon>
        <taxon>Bacillota</taxon>
        <taxon>Negativicutes</taxon>
        <taxon>Selenomonadales</taxon>
        <taxon>Sporomusaceae</taxon>
        <taxon>Sporomusa</taxon>
    </lineage>
</organism>
<evidence type="ECO:0008006" key="4">
    <source>
        <dbReference type="Google" id="ProtNLM"/>
    </source>
</evidence>
<reference evidence="3" key="1">
    <citation type="submission" date="2015-03" db="EMBL/GenBank/DDBJ databases">
        <authorList>
            <person name="Nijsse Bart"/>
        </authorList>
    </citation>
    <scope>NUCLEOTIDE SEQUENCE [LARGE SCALE GENOMIC DNA]</scope>
</reference>
<keyword evidence="1" id="KW-0732">Signal</keyword>
<protein>
    <recommendedName>
        <fullName evidence="4">Outer membrane protein beta-barrel domain-containing protein</fullName>
    </recommendedName>
</protein>
<feature type="signal peptide" evidence="1">
    <location>
        <begin position="1"/>
        <end position="21"/>
    </location>
</feature>
<proteinExistence type="predicted"/>
<name>A0A0U1KT49_9FIRM</name>
<dbReference type="Proteomes" id="UP000049855">
    <property type="component" value="Unassembled WGS sequence"/>
</dbReference>
<dbReference type="RefSeq" id="WP_021169028.1">
    <property type="nucleotide sequence ID" value="NZ_CTRP01000003.1"/>
</dbReference>
<evidence type="ECO:0000313" key="3">
    <source>
        <dbReference type="Proteomes" id="UP000049855"/>
    </source>
</evidence>
<dbReference type="AlphaFoldDB" id="A0A0U1KT49"/>
<gene>
    <name evidence="2" type="ORF">SpAn4DRAFT_1258</name>
</gene>
<evidence type="ECO:0000256" key="1">
    <source>
        <dbReference type="SAM" id="SignalP"/>
    </source>
</evidence>
<accession>A0A0U1KT49</accession>
<dbReference type="EMBL" id="CTRP01000003">
    <property type="protein sequence ID" value="CQR70289.1"/>
    <property type="molecule type" value="Genomic_DNA"/>
</dbReference>
<feature type="chain" id="PRO_5006710517" description="Outer membrane protein beta-barrel domain-containing protein" evidence="1">
    <location>
        <begin position="22"/>
        <end position="164"/>
    </location>
</feature>
<evidence type="ECO:0000313" key="2">
    <source>
        <dbReference type="EMBL" id="CQR70289.1"/>
    </source>
</evidence>